<evidence type="ECO:0000256" key="12">
    <source>
        <dbReference type="ARBA" id="ARBA00023136"/>
    </source>
</evidence>
<comment type="pathway">
    <text evidence="3">Secondary metabolite biosynthesis.</text>
</comment>
<keyword evidence="6" id="KW-0812">Transmembrane</keyword>
<dbReference type="AlphaFoldDB" id="A0A8H5AZL6"/>
<dbReference type="GO" id="GO:0005506">
    <property type="term" value="F:iron ion binding"/>
    <property type="evidence" value="ECO:0007669"/>
    <property type="project" value="InterPro"/>
</dbReference>
<keyword evidence="8" id="KW-1133">Transmembrane helix</keyword>
<sequence>MAMHPEIQQKAHEELDAVIGSQRLSEFSDRPSLPYVNALVKETMRWQLVGPLGIPHMATDDDVYQGYFIPKGTIILGNAWAILHDEKVFEDPEEYRPERYLKDGQLNLGVRQPEISAFGFGRRICPGRFMSDNTLFSIVSSTLHAFNITPSLDEKGAPAKLSVKMTSGLISYPEPFTVNIKPRSTSAETLVRDGILGDT</sequence>
<dbReference type="PANTHER" id="PTHR46300">
    <property type="entry name" value="P450, PUTATIVE (EUROFUNG)-RELATED-RELATED"/>
    <property type="match status" value="1"/>
</dbReference>
<proteinExistence type="inferred from homology"/>
<feature type="binding site" description="axial binding residue" evidence="14">
    <location>
        <position position="125"/>
    </location>
    <ligand>
        <name>heme</name>
        <dbReference type="ChEBI" id="CHEBI:30413"/>
    </ligand>
    <ligandPart>
        <name>Fe</name>
        <dbReference type="ChEBI" id="CHEBI:18248"/>
    </ligandPart>
</feature>
<evidence type="ECO:0000256" key="5">
    <source>
        <dbReference type="ARBA" id="ARBA00022617"/>
    </source>
</evidence>
<evidence type="ECO:0000256" key="13">
    <source>
        <dbReference type="ARBA" id="ARBA00023180"/>
    </source>
</evidence>
<dbReference type="Pfam" id="PF00067">
    <property type="entry name" value="p450"/>
    <property type="match status" value="1"/>
</dbReference>
<dbReference type="PANTHER" id="PTHR46300:SF2">
    <property type="entry name" value="CYTOCHROME P450 MONOOXYGENASE ALNH-RELATED"/>
    <property type="match status" value="1"/>
</dbReference>
<dbReference type="PRINTS" id="PR00463">
    <property type="entry name" value="EP450I"/>
</dbReference>
<dbReference type="GO" id="GO:0016020">
    <property type="term" value="C:membrane"/>
    <property type="evidence" value="ECO:0007669"/>
    <property type="project" value="UniProtKB-SubCell"/>
</dbReference>
<protein>
    <recommendedName>
        <fullName evidence="18">Cytochrome P450</fullName>
    </recommendedName>
</protein>
<evidence type="ECO:0000256" key="6">
    <source>
        <dbReference type="ARBA" id="ARBA00022692"/>
    </source>
</evidence>
<comment type="similarity">
    <text evidence="4 15">Belongs to the cytochrome P450 family.</text>
</comment>
<evidence type="ECO:0000313" key="16">
    <source>
        <dbReference type="EMBL" id="KAF5313818.1"/>
    </source>
</evidence>
<dbReference type="Gene3D" id="1.10.630.10">
    <property type="entry name" value="Cytochrome P450"/>
    <property type="match status" value="1"/>
</dbReference>
<dbReference type="InterPro" id="IPR050364">
    <property type="entry name" value="Cytochrome_P450_fung"/>
</dbReference>
<evidence type="ECO:0000256" key="4">
    <source>
        <dbReference type="ARBA" id="ARBA00010617"/>
    </source>
</evidence>
<evidence type="ECO:0000256" key="11">
    <source>
        <dbReference type="ARBA" id="ARBA00023033"/>
    </source>
</evidence>
<dbReference type="PRINTS" id="PR00385">
    <property type="entry name" value="P450"/>
</dbReference>
<comment type="caution">
    <text evidence="16">The sequence shown here is derived from an EMBL/GenBank/DDBJ whole genome shotgun (WGS) entry which is preliminary data.</text>
</comment>
<keyword evidence="12" id="KW-0472">Membrane</keyword>
<evidence type="ECO:0000256" key="9">
    <source>
        <dbReference type="ARBA" id="ARBA00023002"/>
    </source>
</evidence>
<dbReference type="EMBL" id="JAACJJ010000046">
    <property type="protein sequence ID" value="KAF5313818.1"/>
    <property type="molecule type" value="Genomic_DNA"/>
</dbReference>
<dbReference type="InterPro" id="IPR036396">
    <property type="entry name" value="Cyt_P450_sf"/>
</dbReference>
<reference evidence="16 17" key="1">
    <citation type="journal article" date="2020" name="ISME J.">
        <title>Uncovering the hidden diversity of litter-decomposition mechanisms in mushroom-forming fungi.</title>
        <authorList>
            <person name="Floudas D."/>
            <person name="Bentzer J."/>
            <person name="Ahren D."/>
            <person name="Johansson T."/>
            <person name="Persson P."/>
            <person name="Tunlid A."/>
        </authorList>
    </citation>
    <scope>NUCLEOTIDE SEQUENCE [LARGE SCALE GENOMIC DNA]</scope>
    <source>
        <strain evidence="16 17">CBS 101986</strain>
    </source>
</reference>
<evidence type="ECO:0000313" key="17">
    <source>
        <dbReference type="Proteomes" id="UP000567179"/>
    </source>
</evidence>
<dbReference type="PROSITE" id="PS00086">
    <property type="entry name" value="CYTOCHROME_P450"/>
    <property type="match status" value="1"/>
</dbReference>
<keyword evidence="9 15" id="KW-0560">Oxidoreductase</keyword>
<dbReference type="OrthoDB" id="2789670at2759"/>
<keyword evidence="11 15" id="KW-0503">Monooxygenase</keyword>
<evidence type="ECO:0000256" key="15">
    <source>
        <dbReference type="RuleBase" id="RU000461"/>
    </source>
</evidence>
<comment type="subcellular location">
    <subcellularLocation>
        <location evidence="2">Membrane</location>
        <topology evidence="2">Single-pass membrane protein</topology>
    </subcellularLocation>
</comment>
<keyword evidence="13" id="KW-0325">Glycoprotein</keyword>
<dbReference type="InterPro" id="IPR002401">
    <property type="entry name" value="Cyt_P450_E_grp-I"/>
</dbReference>
<keyword evidence="5 14" id="KW-0349">Heme</keyword>
<evidence type="ECO:0000256" key="14">
    <source>
        <dbReference type="PIRSR" id="PIRSR602401-1"/>
    </source>
</evidence>
<dbReference type="InterPro" id="IPR001128">
    <property type="entry name" value="Cyt_P450"/>
</dbReference>
<evidence type="ECO:0000256" key="8">
    <source>
        <dbReference type="ARBA" id="ARBA00022989"/>
    </source>
</evidence>
<keyword evidence="17" id="KW-1185">Reference proteome</keyword>
<evidence type="ECO:0000256" key="2">
    <source>
        <dbReference type="ARBA" id="ARBA00004167"/>
    </source>
</evidence>
<name>A0A8H5AZL6_9AGAR</name>
<evidence type="ECO:0000256" key="3">
    <source>
        <dbReference type="ARBA" id="ARBA00005179"/>
    </source>
</evidence>
<comment type="cofactor">
    <cofactor evidence="1 14">
        <name>heme</name>
        <dbReference type="ChEBI" id="CHEBI:30413"/>
    </cofactor>
</comment>
<evidence type="ECO:0000256" key="10">
    <source>
        <dbReference type="ARBA" id="ARBA00023004"/>
    </source>
</evidence>
<gene>
    <name evidence="16" type="ORF">D9619_013039</name>
</gene>
<evidence type="ECO:0000256" key="7">
    <source>
        <dbReference type="ARBA" id="ARBA00022723"/>
    </source>
</evidence>
<dbReference type="InterPro" id="IPR017972">
    <property type="entry name" value="Cyt_P450_CS"/>
</dbReference>
<organism evidence="16 17">
    <name type="scientific">Psilocybe cf. subviscida</name>
    <dbReference type="NCBI Taxonomy" id="2480587"/>
    <lineage>
        <taxon>Eukaryota</taxon>
        <taxon>Fungi</taxon>
        <taxon>Dikarya</taxon>
        <taxon>Basidiomycota</taxon>
        <taxon>Agaricomycotina</taxon>
        <taxon>Agaricomycetes</taxon>
        <taxon>Agaricomycetidae</taxon>
        <taxon>Agaricales</taxon>
        <taxon>Agaricineae</taxon>
        <taxon>Strophariaceae</taxon>
        <taxon>Psilocybe</taxon>
    </lineage>
</organism>
<dbReference type="GO" id="GO:0004497">
    <property type="term" value="F:monooxygenase activity"/>
    <property type="evidence" value="ECO:0007669"/>
    <property type="project" value="UniProtKB-KW"/>
</dbReference>
<dbReference type="GO" id="GO:0020037">
    <property type="term" value="F:heme binding"/>
    <property type="evidence" value="ECO:0007669"/>
    <property type="project" value="InterPro"/>
</dbReference>
<evidence type="ECO:0008006" key="18">
    <source>
        <dbReference type="Google" id="ProtNLM"/>
    </source>
</evidence>
<dbReference type="GO" id="GO:0016705">
    <property type="term" value="F:oxidoreductase activity, acting on paired donors, with incorporation or reduction of molecular oxygen"/>
    <property type="evidence" value="ECO:0007669"/>
    <property type="project" value="InterPro"/>
</dbReference>
<accession>A0A8H5AZL6</accession>
<dbReference type="Proteomes" id="UP000567179">
    <property type="component" value="Unassembled WGS sequence"/>
</dbReference>
<keyword evidence="7 14" id="KW-0479">Metal-binding</keyword>
<keyword evidence="10 14" id="KW-0408">Iron</keyword>
<evidence type="ECO:0000256" key="1">
    <source>
        <dbReference type="ARBA" id="ARBA00001971"/>
    </source>
</evidence>
<dbReference type="SUPFAM" id="SSF48264">
    <property type="entry name" value="Cytochrome P450"/>
    <property type="match status" value="1"/>
</dbReference>